<organism evidence="2">
    <name type="scientific">Desulfobacca acetoxidans</name>
    <dbReference type="NCBI Taxonomy" id="60893"/>
    <lineage>
        <taxon>Bacteria</taxon>
        <taxon>Pseudomonadati</taxon>
        <taxon>Thermodesulfobacteriota</taxon>
        <taxon>Desulfobaccia</taxon>
        <taxon>Desulfobaccales</taxon>
        <taxon>Desulfobaccaceae</taxon>
        <taxon>Desulfobacca</taxon>
    </lineage>
</organism>
<dbReference type="Pfam" id="PF03599">
    <property type="entry name" value="CdhD"/>
    <property type="match status" value="1"/>
</dbReference>
<evidence type="ECO:0000259" key="1">
    <source>
        <dbReference type="Pfam" id="PF03599"/>
    </source>
</evidence>
<dbReference type="AlphaFoldDB" id="A0A7C5ALV4"/>
<comment type="caution">
    <text evidence="2">The sequence shown here is derived from an EMBL/GenBank/DDBJ whole genome shotgun (WGS) entry which is preliminary data.</text>
</comment>
<proteinExistence type="predicted"/>
<evidence type="ECO:0000313" key="2">
    <source>
        <dbReference type="EMBL" id="HGZ11926.1"/>
    </source>
</evidence>
<sequence>MLTADLYIDKIDLAKYLTREDCAAVGAREPAELARRLRTGELDLAGCLFFPAWKRYALSLALRAAEVLPPVPSLELPRPVSPDLYEINQPGPEALVLVTGNSEFTLTVLTALLALTVSPFFLLLVDCRGDTVDMAMVYGSFTPERLKRALAAHGLAARVSHRRLLVSGWCEPIVADLSRECGWEVTAGPVCVAELPLFLGDGWQPPPGALD</sequence>
<accession>A0A7C5ALV4</accession>
<name>A0A7C5ALV4_9BACT</name>
<feature type="domain" description="CO dehydrogenase/acetyl-CoA synthase delta subunit TIM barrel" evidence="1">
    <location>
        <begin position="77"/>
        <end position="190"/>
    </location>
</feature>
<protein>
    <recommendedName>
        <fullName evidence="1">CO dehydrogenase/acetyl-CoA synthase delta subunit TIM barrel domain-containing protein</fullName>
    </recommendedName>
</protein>
<dbReference type="Gene3D" id="3.40.50.11600">
    <property type="match status" value="1"/>
</dbReference>
<gene>
    <name evidence="2" type="ORF">ENW48_06870</name>
</gene>
<reference evidence="2" key="1">
    <citation type="journal article" date="2020" name="mSystems">
        <title>Genome- and Community-Level Interaction Insights into Carbon Utilization and Element Cycling Functions of Hydrothermarchaeota in Hydrothermal Sediment.</title>
        <authorList>
            <person name="Zhou Z."/>
            <person name="Liu Y."/>
            <person name="Xu W."/>
            <person name="Pan J."/>
            <person name="Luo Z.H."/>
            <person name="Li M."/>
        </authorList>
    </citation>
    <scope>NUCLEOTIDE SEQUENCE [LARGE SCALE GENOMIC DNA]</scope>
    <source>
        <strain evidence="2">SpSt-853</strain>
    </source>
</reference>
<dbReference type="InterPro" id="IPR016041">
    <property type="entry name" value="Ac-CoA_synth_d_su_TIM-brl"/>
</dbReference>
<dbReference type="EMBL" id="DTKJ01000047">
    <property type="protein sequence ID" value="HGZ11926.1"/>
    <property type="molecule type" value="Genomic_DNA"/>
</dbReference>